<keyword evidence="2" id="KW-1185">Reference proteome</keyword>
<dbReference type="Proteomes" id="UP000252458">
    <property type="component" value="Unassembled WGS sequence"/>
</dbReference>
<dbReference type="EMBL" id="QMFZ01000015">
    <property type="protein sequence ID" value="RBB38146.1"/>
    <property type="molecule type" value="Genomic_DNA"/>
</dbReference>
<proteinExistence type="predicted"/>
<gene>
    <name evidence="1" type="ORF">DPV79_18875</name>
</gene>
<name>A0A365QTE2_9BURK</name>
<evidence type="ECO:0000313" key="1">
    <source>
        <dbReference type="EMBL" id="RBB38146.1"/>
    </source>
</evidence>
<organism evidence="1 2">
    <name type="scientific">Burkholderia reimsis</name>
    <dbReference type="NCBI Taxonomy" id="2234132"/>
    <lineage>
        <taxon>Bacteria</taxon>
        <taxon>Pseudomonadati</taxon>
        <taxon>Pseudomonadota</taxon>
        <taxon>Betaproteobacteria</taxon>
        <taxon>Burkholderiales</taxon>
        <taxon>Burkholderiaceae</taxon>
        <taxon>Burkholderia</taxon>
    </lineage>
</organism>
<comment type="caution">
    <text evidence="1">The sequence shown here is derived from an EMBL/GenBank/DDBJ whole genome shotgun (WGS) entry which is preliminary data.</text>
</comment>
<reference evidence="1 2" key="1">
    <citation type="submission" date="2018-06" db="EMBL/GenBank/DDBJ databases">
        <title>Draft genome sequence of Burkholderia reimsis strain BE51 isolated from a French agricultural soil.</title>
        <authorList>
            <person name="Esmaeel Q."/>
        </authorList>
    </citation>
    <scope>NUCLEOTIDE SEQUENCE [LARGE SCALE GENOMIC DNA]</scope>
    <source>
        <strain evidence="1 2">BE51</strain>
    </source>
</reference>
<evidence type="ECO:0000313" key="2">
    <source>
        <dbReference type="Proteomes" id="UP000252458"/>
    </source>
</evidence>
<protein>
    <submittedName>
        <fullName evidence="1">Uncharacterized protein</fullName>
    </submittedName>
</protein>
<sequence>MRDFLIVWTASRPFIAYEAADLVEQSKPSIRLLRLGMQMQTIISGLLDGRPVGADAQAPALIRQDGLGLSPLDCVGDTMRIPILYSPDGAKT</sequence>
<dbReference type="AlphaFoldDB" id="A0A365QTE2"/>
<accession>A0A365QTE2</accession>